<reference evidence="1 2" key="1">
    <citation type="submission" date="2020-04" db="EMBL/GenBank/DDBJ databases">
        <title>Usitatibacter rugosus gen. nov., sp. nov. and Usitatibacter palustris sp. nov., novel members of Usitatibacteraceae fam. nov. within the order Nitrosomonadales isolated from soil.</title>
        <authorList>
            <person name="Huber K.J."/>
            <person name="Neumann-Schaal M."/>
            <person name="Geppert A."/>
            <person name="Luckner M."/>
            <person name="Wanner G."/>
            <person name="Overmann J."/>
        </authorList>
    </citation>
    <scope>NUCLEOTIDE SEQUENCE [LARGE SCALE GENOMIC DNA]</scope>
    <source>
        <strain evidence="1 2">Swamp67</strain>
    </source>
</reference>
<dbReference type="InterPro" id="IPR029058">
    <property type="entry name" value="AB_hydrolase_fold"/>
</dbReference>
<proteinExistence type="predicted"/>
<dbReference type="SUPFAM" id="SSF53474">
    <property type="entry name" value="alpha/beta-Hydrolases"/>
    <property type="match status" value="1"/>
</dbReference>
<dbReference type="InParanoid" id="A0A6M4H6Z1"/>
<evidence type="ECO:0000313" key="1">
    <source>
        <dbReference type="EMBL" id="QJR14955.1"/>
    </source>
</evidence>
<organism evidence="1 2">
    <name type="scientific">Usitatibacter palustris</name>
    <dbReference type="NCBI Taxonomy" id="2732487"/>
    <lineage>
        <taxon>Bacteria</taxon>
        <taxon>Pseudomonadati</taxon>
        <taxon>Pseudomonadota</taxon>
        <taxon>Betaproteobacteria</taxon>
        <taxon>Nitrosomonadales</taxon>
        <taxon>Usitatibacteraceae</taxon>
        <taxon>Usitatibacter</taxon>
    </lineage>
</organism>
<protein>
    <recommendedName>
        <fullName evidence="3">Carboxypeptidase C (Cathepsin A)</fullName>
    </recommendedName>
</protein>
<dbReference type="InterPro" id="IPR001563">
    <property type="entry name" value="Peptidase_S10"/>
</dbReference>
<dbReference type="GO" id="GO:0006508">
    <property type="term" value="P:proteolysis"/>
    <property type="evidence" value="ECO:0007669"/>
    <property type="project" value="InterPro"/>
</dbReference>
<gene>
    <name evidence="1" type="ORF">DSM104440_01770</name>
</gene>
<evidence type="ECO:0008006" key="3">
    <source>
        <dbReference type="Google" id="ProtNLM"/>
    </source>
</evidence>
<accession>A0A6M4H6Z1</accession>
<dbReference type="Pfam" id="PF00450">
    <property type="entry name" value="Peptidase_S10"/>
    <property type="match status" value="1"/>
</dbReference>
<dbReference type="AlphaFoldDB" id="A0A6M4H6Z1"/>
<evidence type="ECO:0000313" key="2">
    <source>
        <dbReference type="Proteomes" id="UP000503096"/>
    </source>
</evidence>
<dbReference type="Gene3D" id="3.40.50.1820">
    <property type="entry name" value="alpha/beta hydrolase"/>
    <property type="match status" value="1"/>
</dbReference>
<sequence>MTRVFAEKGDRPHFRKGDCPLFVKAALLLALAGCGGGGGGGDGAPVTPPPTVAFTDPLVYSNAQGGSIVDANENSSVTPGTVTVAGQALSYTATAGHLIARRLGTDAPDATMFYVAYTLNGSNPATRPVTFFYNGGPGSATVWLHMGSFGPKRLDAKAPRTDVPVPFPLVDNAESILDLTDLVFVDAVGAGYSTAVAPNTNRNFWGVDSDAAVFRDFIRRYVSVNNRGASPKFLFGESYGTTRSAVLARLMESAGIRLSGVVLQSSVLNYNSNCGLRESGQGCAGFLGTYGAVGAWFQMTSPPVNVAGLGTFAQELRGLTDNFYGPAISTFFATRAIPDPANLQVLTNATGITVARWQANFNMGPDTFRQVLRPGEILGRYDARMSATNVPAGYDISSAFIDSSFASGLSGYLTNTLRFTTPSSYTTLGNAINFWNFTHDGLSLPDAVPDLATAMTLNPRLKVLAVSGYHDLATPWFVTERDLQRLGANPNILVRNYSGGHMTYLDDATRAAQRADLVEFYRSALQ</sequence>
<name>A0A6M4H6Z1_9PROT</name>
<keyword evidence="2" id="KW-1185">Reference proteome</keyword>
<dbReference type="GO" id="GO:0004185">
    <property type="term" value="F:serine-type carboxypeptidase activity"/>
    <property type="evidence" value="ECO:0007669"/>
    <property type="project" value="InterPro"/>
</dbReference>
<dbReference type="EMBL" id="CP053073">
    <property type="protein sequence ID" value="QJR14955.1"/>
    <property type="molecule type" value="Genomic_DNA"/>
</dbReference>
<dbReference type="Proteomes" id="UP000503096">
    <property type="component" value="Chromosome"/>
</dbReference>
<dbReference type="KEGG" id="upl:DSM104440_01770"/>